<proteinExistence type="predicted"/>
<name>A0A1Q3DXB6_LENED</name>
<evidence type="ECO:0000313" key="1">
    <source>
        <dbReference type="EMBL" id="GAV99656.1"/>
    </source>
</evidence>
<reference evidence="1 2" key="1">
    <citation type="submission" date="2016-08" db="EMBL/GenBank/DDBJ databases">
        <authorList>
            <consortium name="Lentinula edodes genome sequencing consortium"/>
            <person name="Sakamoto Y."/>
            <person name="Nakade K."/>
            <person name="Sato S."/>
            <person name="Yoshida Y."/>
            <person name="Miyazaki K."/>
            <person name="Natsume S."/>
            <person name="Konno N."/>
        </authorList>
    </citation>
    <scope>NUCLEOTIDE SEQUENCE [LARGE SCALE GENOMIC DNA]</scope>
    <source>
        <strain evidence="1 2">NBRC 111202</strain>
    </source>
</reference>
<accession>A0A1Q3DXB6</accession>
<organism evidence="1 2">
    <name type="scientific">Lentinula edodes</name>
    <name type="common">Shiitake mushroom</name>
    <name type="synonym">Lentinus edodes</name>
    <dbReference type="NCBI Taxonomy" id="5353"/>
    <lineage>
        <taxon>Eukaryota</taxon>
        <taxon>Fungi</taxon>
        <taxon>Dikarya</taxon>
        <taxon>Basidiomycota</taxon>
        <taxon>Agaricomycotina</taxon>
        <taxon>Agaricomycetes</taxon>
        <taxon>Agaricomycetidae</taxon>
        <taxon>Agaricales</taxon>
        <taxon>Marasmiineae</taxon>
        <taxon>Omphalotaceae</taxon>
        <taxon>Lentinula</taxon>
    </lineage>
</organism>
<protein>
    <submittedName>
        <fullName evidence="1">Uncharacterized protein</fullName>
    </submittedName>
</protein>
<dbReference type="Proteomes" id="UP000188533">
    <property type="component" value="Unassembled WGS sequence"/>
</dbReference>
<dbReference type="AlphaFoldDB" id="A0A1Q3DXB6"/>
<gene>
    <name evidence="1" type="ORF">LENED_001130</name>
</gene>
<comment type="caution">
    <text evidence="1">The sequence shown here is derived from an EMBL/GenBank/DDBJ whole genome shotgun (WGS) entry which is preliminary data.</text>
</comment>
<dbReference type="EMBL" id="BDGU01000016">
    <property type="protein sequence ID" value="GAV99656.1"/>
    <property type="molecule type" value="Genomic_DNA"/>
</dbReference>
<keyword evidence="2" id="KW-1185">Reference proteome</keyword>
<reference evidence="1 2" key="2">
    <citation type="submission" date="2017-02" db="EMBL/GenBank/DDBJ databases">
        <title>A genome survey and senescence transcriptome analysis in Lentinula edodes.</title>
        <authorList>
            <person name="Sakamoto Y."/>
            <person name="Nakade K."/>
            <person name="Sato S."/>
            <person name="Yoshida Y."/>
            <person name="Miyazaki K."/>
            <person name="Natsume S."/>
            <person name="Konno N."/>
        </authorList>
    </citation>
    <scope>NUCLEOTIDE SEQUENCE [LARGE SCALE GENOMIC DNA]</scope>
    <source>
        <strain evidence="1 2">NBRC 111202</strain>
    </source>
</reference>
<evidence type="ECO:0000313" key="2">
    <source>
        <dbReference type="Proteomes" id="UP000188533"/>
    </source>
</evidence>
<sequence length="108" mass="11972">MVQFKITKGLPLPKPTHLVTNEMIHPSVNSGGHIRRWNTYLLIRLNDHPRPLYVVVDFRTFLTKINSGSTEALAELCSISGLSSSRIFVKISGSSSLSDSEVPPKINL</sequence>